<accession>A0A453LNQ2</accession>
<dbReference type="SMART" id="SM00767">
    <property type="entry name" value="DCD"/>
    <property type="match status" value="1"/>
</dbReference>
<dbReference type="Proteomes" id="UP000015105">
    <property type="component" value="Chromosome 5D"/>
</dbReference>
<reference evidence="4" key="2">
    <citation type="journal article" date="2017" name="Nat. Plants">
        <title>The Aegilops tauschii genome reveals multiple impacts of transposons.</title>
        <authorList>
            <person name="Zhao G."/>
            <person name="Zou C."/>
            <person name="Li K."/>
            <person name="Wang K."/>
            <person name="Li T."/>
            <person name="Gao L."/>
            <person name="Zhang X."/>
            <person name="Wang H."/>
            <person name="Yang Z."/>
            <person name="Liu X."/>
            <person name="Jiang W."/>
            <person name="Mao L."/>
            <person name="Kong X."/>
            <person name="Jiao Y."/>
            <person name="Jia J."/>
        </authorList>
    </citation>
    <scope>NUCLEOTIDE SEQUENCE [LARGE SCALE GENOMIC DNA]</scope>
    <source>
        <strain evidence="4">cv. AL8/78</strain>
    </source>
</reference>
<reference evidence="4" key="1">
    <citation type="journal article" date="2014" name="Science">
        <title>Ancient hybridizations among the ancestral genomes of bread wheat.</title>
        <authorList>
            <consortium name="International Wheat Genome Sequencing Consortium,"/>
            <person name="Marcussen T."/>
            <person name="Sandve S.R."/>
            <person name="Heier L."/>
            <person name="Spannagl M."/>
            <person name="Pfeifer M."/>
            <person name="Jakobsen K.S."/>
            <person name="Wulff B.B."/>
            <person name="Steuernagel B."/>
            <person name="Mayer K.F."/>
            <person name="Olsen O.A."/>
        </authorList>
    </citation>
    <scope>NUCLEOTIDE SEQUENCE [LARGE SCALE GENOMIC DNA]</scope>
    <source>
        <strain evidence="4">cv. AL8/78</strain>
    </source>
</reference>
<dbReference type="PROSITE" id="PS51222">
    <property type="entry name" value="DCD"/>
    <property type="match status" value="1"/>
</dbReference>
<protein>
    <recommendedName>
        <fullName evidence="2">DCD domain-containing protein</fullName>
    </recommendedName>
</protein>
<proteinExistence type="predicted"/>
<name>A0A453LNQ2_AEGTS</name>
<dbReference type="Gramene" id="AET5Gv20859700.6">
    <property type="protein sequence ID" value="AET5Gv20859700.6"/>
    <property type="gene ID" value="AET5Gv20859700"/>
</dbReference>
<dbReference type="PANTHER" id="PTHR46034:SF38">
    <property type="entry name" value="OS09G0563700 PROTEIN"/>
    <property type="match status" value="1"/>
</dbReference>
<feature type="domain" description="DCD" evidence="2">
    <location>
        <begin position="47"/>
        <end position="139"/>
    </location>
</feature>
<feature type="region of interest" description="Disordered" evidence="1">
    <location>
        <begin position="1"/>
        <end position="28"/>
    </location>
</feature>
<dbReference type="GO" id="GO:0034976">
    <property type="term" value="P:response to endoplasmic reticulum stress"/>
    <property type="evidence" value="ECO:0007669"/>
    <property type="project" value="InterPro"/>
</dbReference>
<evidence type="ECO:0000313" key="3">
    <source>
        <dbReference type="EnsemblPlants" id="AET5Gv20859700.6"/>
    </source>
</evidence>
<dbReference type="EnsemblPlants" id="AET5Gv20859700.7">
    <property type="protein sequence ID" value="AET5Gv20859700.7"/>
    <property type="gene ID" value="AET5Gv20859700"/>
</dbReference>
<organism evidence="3 4">
    <name type="scientific">Aegilops tauschii subsp. strangulata</name>
    <name type="common">Goatgrass</name>
    <dbReference type="NCBI Taxonomy" id="200361"/>
    <lineage>
        <taxon>Eukaryota</taxon>
        <taxon>Viridiplantae</taxon>
        <taxon>Streptophyta</taxon>
        <taxon>Embryophyta</taxon>
        <taxon>Tracheophyta</taxon>
        <taxon>Spermatophyta</taxon>
        <taxon>Magnoliopsida</taxon>
        <taxon>Liliopsida</taxon>
        <taxon>Poales</taxon>
        <taxon>Poaceae</taxon>
        <taxon>BOP clade</taxon>
        <taxon>Pooideae</taxon>
        <taxon>Triticodae</taxon>
        <taxon>Triticeae</taxon>
        <taxon>Triticinae</taxon>
        <taxon>Aegilops</taxon>
    </lineage>
</organism>
<evidence type="ECO:0000259" key="2">
    <source>
        <dbReference type="PROSITE" id="PS51222"/>
    </source>
</evidence>
<evidence type="ECO:0000313" key="4">
    <source>
        <dbReference type="Proteomes" id="UP000015105"/>
    </source>
</evidence>
<reference evidence="3" key="5">
    <citation type="journal article" date="2021" name="G3 (Bethesda)">
        <title>Aegilops tauschii genome assembly Aet v5.0 features greater sequence contiguity and improved annotation.</title>
        <authorList>
            <person name="Wang L."/>
            <person name="Zhu T."/>
            <person name="Rodriguez J.C."/>
            <person name="Deal K.R."/>
            <person name="Dubcovsky J."/>
            <person name="McGuire P.E."/>
            <person name="Lux T."/>
            <person name="Spannagl M."/>
            <person name="Mayer K.F.X."/>
            <person name="Baldrich P."/>
            <person name="Meyers B.C."/>
            <person name="Huo N."/>
            <person name="Gu Y.Q."/>
            <person name="Zhou H."/>
            <person name="Devos K.M."/>
            <person name="Bennetzen J.L."/>
            <person name="Unver T."/>
            <person name="Budak H."/>
            <person name="Gulick P.J."/>
            <person name="Galiba G."/>
            <person name="Kalapos B."/>
            <person name="Nelson D.R."/>
            <person name="Li P."/>
            <person name="You F.M."/>
            <person name="Luo M.C."/>
            <person name="Dvorak J."/>
        </authorList>
    </citation>
    <scope>NUCLEOTIDE SEQUENCE [LARGE SCALE GENOMIC DNA]</scope>
    <source>
        <strain evidence="3">cv. AL8/78</strain>
    </source>
</reference>
<dbReference type="InterPro" id="IPR044832">
    <property type="entry name" value="NRP-like"/>
</dbReference>
<sequence>AASPSVPRNKIDTPPTHHTNRQASSLAAGARTMRFQGPRCSFREDATDMAGAIFMSNSETRDHCFNTGVFGLPPEYGPFVANVKQGMPLFLFDYTFRKLYGVFEAASDGGMDISRTAFRSTGRTYPAQVIRSCHIPLDY</sequence>
<dbReference type="Gramene" id="AET5Gv20859700.7">
    <property type="protein sequence ID" value="AET5Gv20859700.7"/>
    <property type="gene ID" value="AET5Gv20859700"/>
</dbReference>
<reference evidence="3" key="4">
    <citation type="submission" date="2019-03" db="UniProtKB">
        <authorList>
            <consortium name="EnsemblPlants"/>
        </authorList>
    </citation>
    <scope>IDENTIFICATION</scope>
</reference>
<dbReference type="Pfam" id="PF10539">
    <property type="entry name" value="Dev_Cell_Death"/>
    <property type="match status" value="1"/>
</dbReference>
<dbReference type="InterPro" id="IPR013989">
    <property type="entry name" value="Dev_and_cell_death_domain"/>
</dbReference>
<keyword evidence="4" id="KW-1185">Reference proteome</keyword>
<reference evidence="3" key="3">
    <citation type="journal article" date="2017" name="Nature">
        <title>Genome sequence of the progenitor of the wheat D genome Aegilops tauschii.</title>
        <authorList>
            <person name="Luo M.C."/>
            <person name="Gu Y.Q."/>
            <person name="Puiu D."/>
            <person name="Wang H."/>
            <person name="Twardziok S.O."/>
            <person name="Deal K.R."/>
            <person name="Huo N."/>
            <person name="Zhu T."/>
            <person name="Wang L."/>
            <person name="Wang Y."/>
            <person name="McGuire P.E."/>
            <person name="Liu S."/>
            <person name="Long H."/>
            <person name="Ramasamy R.K."/>
            <person name="Rodriguez J.C."/>
            <person name="Van S.L."/>
            <person name="Yuan L."/>
            <person name="Wang Z."/>
            <person name="Xia Z."/>
            <person name="Xiao L."/>
            <person name="Anderson O.D."/>
            <person name="Ouyang S."/>
            <person name="Liang Y."/>
            <person name="Zimin A.V."/>
            <person name="Pertea G."/>
            <person name="Qi P."/>
            <person name="Bennetzen J.L."/>
            <person name="Dai X."/>
            <person name="Dawson M.W."/>
            <person name="Muller H.G."/>
            <person name="Kugler K."/>
            <person name="Rivarola-Duarte L."/>
            <person name="Spannagl M."/>
            <person name="Mayer K.F.X."/>
            <person name="Lu F.H."/>
            <person name="Bevan M.W."/>
            <person name="Leroy P."/>
            <person name="Li P."/>
            <person name="You F.M."/>
            <person name="Sun Q."/>
            <person name="Liu Z."/>
            <person name="Lyons E."/>
            <person name="Wicker T."/>
            <person name="Salzberg S.L."/>
            <person name="Devos K.M."/>
            <person name="Dvorak J."/>
        </authorList>
    </citation>
    <scope>NUCLEOTIDE SEQUENCE [LARGE SCALE GENOMIC DNA]</scope>
    <source>
        <strain evidence="3">cv. AL8/78</strain>
    </source>
</reference>
<dbReference type="PANTHER" id="PTHR46034">
    <property type="match status" value="1"/>
</dbReference>
<dbReference type="EnsemblPlants" id="AET5Gv20859700.6">
    <property type="protein sequence ID" value="AET5Gv20859700.6"/>
    <property type="gene ID" value="AET5Gv20859700"/>
</dbReference>
<dbReference type="AlphaFoldDB" id="A0A453LNQ2"/>
<evidence type="ECO:0000256" key="1">
    <source>
        <dbReference type="SAM" id="MobiDB-lite"/>
    </source>
</evidence>